<dbReference type="InterPro" id="IPR036465">
    <property type="entry name" value="vWFA_dom_sf"/>
</dbReference>
<reference evidence="3" key="3">
    <citation type="submission" date="2015-06" db="UniProtKB">
        <authorList>
            <consortium name="EnsemblMetazoa"/>
        </authorList>
    </citation>
    <scope>IDENTIFICATION</scope>
</reference>
<evidence type="ECO:0000313" key="4">
    <source>
        <dbReference type="Proteomes" id="UP000014760"/>
    </source>
</evidence>
<proteinExistence type="predicted"/>
<dbReference type="EMBL" id="AMQN01016001">
    <property type="status" value="NOT_ANNOTATED_CDS"/>
    <property type="molecule type" value="Genomic_DNA"/>
</dbReference>
<dbReference type="PANTHER" id="PTHR47824:SF3">
    <property type="entry name" value="UBIQUITIN-LIKE DOMAIN-CONTAINING PROTEIN"/>
    <property type="match status" value="1"/>
</dbReference>
<reference evidence="2 4" key="2">
    <citation type="journal article" date="2013" name="Nature">
        <title>Insights into bilaterian evolution from three spiralian genomes.</title>
        <authorList>
            <person name="Simakov O."/>
            <person name="Marletaz F."/>
            <person name="Cho S.J."/>
            <person name="Edsinger-Gonzales E."/>
            <person name="Havlak P."/>
            <person name="Hellsten U."/>
            <person name="Kuo D.H."/>
            <person name="Larsson T."/>
            <person name="Lv J."/>
            <person name="Arendt D."/>
            <person name="Savage R."/>
            <person name="Osoegawa K."/>
            <person name="de Jong P."/>
            <person name="Grimwood J."/>
            <person name="Chapman J.A."/>
            <person name="Shapiro H."/>
            <person name="Aerts A."/>
            <person name="Otillar R.P."/>
            <person name="Terry A.Y."/>
            <person name="Boore J.L."/>
            <person name="Grigoriev I.V."/>
            <person name="Lindberg D.R."/>
            <person name="Seaver E.C."/>
            <person name="Weisblat D.A."/>
            <person name="Putnam N.H."/>
            <person name="Rokhsar D.S."/>
        </authorList>
    </citation>
    <scope>NUCLEOTIDE SEQUENCE</scope>
    <source>
        <strain evidence="2 4">I ESC-2004</strain>
    </source>
</reference>
<dbReference type="EnsemblMetazoa" id="CapteT224048">
    <property type="protein sequence ID" value="CapteP224048"/>
    <property type="gene ID" value="CapteG224048"/>
</dbReference>
<dbReference type="PANTHER" id="PTHR47824">
    <property type="entry name" value="UBIQUITIN-LIKE DOMAIN-CONTAINING PROTEIN"/>
    <property type="match status" value="1"/>
</dbReference>
<accession>R7T772</accession>
<evidence type="ECO:0008006" key="5">
    <source>
        <dbReference type="Google" id="ProtNLM"/>
    </source>
</evidence>
<evidence type="ECO:0000313" key="3">
    <source>
        <dbReference type="EnsemblMetazoa" id="CapteP224048"/>
    </source>
</evidence>
<organism evidence="2">
    <name type="scientific">Capitella teleta</name>
    <name type="common">Polychaete worm</name>
    <dbReference type="NCBI Taxonomy" id="283909"/>
    <lineage>
        <taxon>Eukaryota</taxon>
        <taxon>Metazoa</taxon>
        <taxon>Spiralia</taxon>
        <taxon>Lophotrochozoa</taxon>
        <taxon>Annelida</taxon>
        <taxon>Polychaeta</taxon>
        <taxon>Sedentaria</taxon>
        <taxon>Scolecida</taxon>
        <taxon>Capitellidae</taxon>
        <taxon>Capitella</taxon>
    </lineage>
</organism>
<dbReference type="OMA" id="MEADELG"/>
<evidence type="ECO:0000256" key="1">
    <source>
        <dbReference type="SAM" id="MobiDB-lite"/>
    </source>
</evidence>
<protein>
    <recommendedName>
        <fullName evidence="5">VWFA domain-containing protein</fullName>
    </recommendedName>
</protein>
<dbReference type="Proteomes" id="UP000014760">
    <property type="component" value="Unassembled WGS sequence"/>
</dbReference>
<dbReference type="SUPFAM" id="SSF53300">
    <property type="entry name" value="vWA-like"/>
    <property type="match status" value="1"/>
</dbReference>
<evidence type="ECO:0000313" key="2">
    <source>
        <dbReference type="EMBL" id="ELT87235.1"/>
    </source>
</evidence>
<dbReference type="Gene3D" id="3.40.50.410">
    <property type="entry name" value="von Willebrand factor, type A domain"/>
    <property type="match status" value="1"/>
</dbReference>
<feature type="region of interest" description="Disordered" evidence="1">
    <location>
        <begin position="306"/>
        <end position="365"/>
    </location>
</feature>
<dbReference type="AlphaFoldDB" id="R7T772"/>
<reference evidence="4" key="1">
    <citation type="submission" date="2012-12" db="EMBL/GenBank/DDBJ databases">
        <authorList>
            <person name="Hellsten U."/>
            <person name="Grimwood J."/>
            <person name="Chapman J.A."/>
            <person name="Shapiro H."/>
            <person name="Aerts A."/>
            <person name="Otillar R.P."/>
            <person name="Terry A.Y."/>
            <person name="Boore J.L."/>
            <person name="Simakov O."/>
            <person name="Marletaz F."/>
            <person name="Cho S.-J."/>
            <person name="Edsinger-Gonzales E."/>
            <person name="Havlak P."/>
            <person name="Kuo D.-H."/>
            <person name="Larsson T."/>
            <person name="Lv J."/>
            <person name="Arendt D."/>
            <person name="Savage R."/>
            <person name="Osoegawa K."/>
            <person name="de Jong P."/>
            <person name="Lindberg D.R."/>
            <person name="Seaver E.C."/>
            <person name="Weisblat D.A."/>
            <person name="Putnam N.H."/>
            <person name="Grigoriev I.V."/>
            <person name="Rokhsar D.S."/>
        </authorList>
    </citation>
    <scope>NUCLEOTIDE SEQUENCE</scope>
    <source>
        <strain evidence="4">I ESC-2004</strain>
    </source>
</reference>
<dbReference type="STRING" id="283909.R7T772"/>
<dbReference type="EMBL" id="KB312438">
    <property type="protein sequence ID" value="ELT87235.1"/>
    <property type="molecule type" value="Genomic_DNA"/>
</dbReference>
<dbReference type="CDD" id="cd00198">
    <property type="entry name" value="vWFA"/>
    <property type="match status" value="1"/>
</dbReference>
<gene>
    <name evidence="2" type="ORF">CAPTEDRAFT_224048</name>
</gene>
<dbReference type="OrthoDB" id="20889at2759"/>
<name>R7T772_CAPTE</name>
<keyword evidence="4" id="KW-1185">Reference proteome</keyword>
<sequence>MLTGEMFDRQLSVMEFAAPECPETPPIESLKLASLISPLSSMHEQQTLDRSSQNLSADLLSVPPQEDAVAAPPPCGPRSMEVAITFDTTGSMSQCLEQVQAQVNQMIERLFMDIPDLKIAVIAHGDYCDEEHFYVTQHVDFTNQLPTLASFVKDVGGTGGGDWEECYEYVLNLARTKLSWTPGTQRALVMIGDAAPHPPNSEASRGYDWRMEVGQLNREMGVSVYGVQCLKEDKATPFWAELAERTAGRHLQLDQVGSVVDMIMAIVYREQGAGFFDAYEQEVRAREGNGMRHELEDMFHRLRDEDRPAKRQAQGNANSAKRACKAAKTNKAETKPKIVKPKAKRAEPKVKISKNKKPTRESVHQSHFVLKSLRWSPWRKAMSLVAPDDGAQWMPRRGAEPGFRNASLFTDSKRSKPAVYEFAVQTGAHRKMHVVFFRCTRAIPTGCRWDRHLLRGAGIHAMVTKVLNQRGAGNQVTLMARRAILSDAGVQVAGKQHMGSRGVAALLKTRYDYAWRPCSDRRQENTRRLQRNQCLLSQ</sequence>
<dbReference type="HOGENOM" id="CLU_014807_0_0_1"/>